<evidence type="ECO:0000313" key="2">
    <source>
        <dbReference type="Proteomes" id="UP000235786"/>
    </source>
</evidence>
<proteinExistence type="predicted"/>
<keyword evidence="2" id="KW-1185">Reference proteome</keyword>
<dbReference type="Proteomes" id="UP000235786">
    <property type="component" value="Unassembled WGS sequence"/>
</dbReference>
<sequence length="412" mass="46316">MASSSLRNLSDEILLLIDKIERTSLPAFIRASHQIHQLGTPVLYRFIEYGFPKIGTRKPGLVQLKYGMEGSLRDICPSRVSVIFDILRFINTLEKNQNLRPFVMGASLNINWNDAIWNQDAIVSRFPKRYSDAIISHLIELISPSLKYLEVKPSVVNLSLLSSVPSAAIELPVMQMLGADHTEPITLREFKALFKVRSIRHIGLSWFGRSVLSMGKLSNADLGISPVTSLAFPSVALRRKLITTSWPFNYEIDRTPLLAIAIFIGWTLELRCLHLGSIAHPDVEILLQTGFMDSLLKHTDSLEELFIDLPKIRTMTYHPACIIKMRCLPAGLSMAGFTHLKRLGMAEAFLPCRSEGDVLELPSTQLWQLLPPTLEELQLEFSSAFENDLEVSPIFWACCNSLLPTYEAVALN</sequence>
<dbReference type="AlphaFoldDB" id="A0A2J6R9B8"/>
<reference evidence="1 2" key="1">
    <citation type="submission" date="2016-04" db="EMBL/GenBank/DDBJ databases">
        <title>A degradative enzymes factory behind the ericoid mycorrhizal symbiosis.</title>
        <authorList>
            <consortium name="DOE Joint Genome Institute"/>
            <person name="Martino E."/>
            <person name="Morin E."/>
            <person name="Grelet G."/>
            <person name="Kuo A."/>
            <person name="Kohler A."/>
            <person name="Daghino S."/>
            <person name="Barry K."/>
            <person name="Choi C."/>
            <person name="Cichocki N."/>
            <person name="Clum A."/>
            <person name="Copeland A."/>
            <person name="Hainaut M."/>
            <person name="Haridas S."/>
            <person name="Labutti K."/>
            <person name="Lindquist E."/>
            <person name="Lipzen A."/>
            <person name="Khouja H.-R."/>
            <person name="Murat C."/>
            <person name="Ohm R."/>
            <person name="Olson A."/>
            <person name="Spatafora J."/>
            <person name="Veneault-Fourrey C."/>
            <person name="Henrissat B."/>
            <person name="Grigoriev I."/>
            <person name="Martin F."/>
            <person name="Perotto S."/>
        </authorList>
    </citation>
    <scope>NUCLEOTIDE SEQUENCE [LARGE SCALE GENOMIC DNA]</scope>
    <source>
        <strain evidence="1 2">F</strain>
    </source>
</reference>
<dbReference type="EMBL" id="KZ613952">
    <property type="protein sequence ID" value="PMD35118.1"/>
    <property type="molecule type" value="Genomic_DNA"/>
</dbReference>
<protein>
    <submittedName>
        <fullName evidence="1">Uncharacterized protein</fullName>
    </submittedName>
</protein>
<name>A0A2J6R9B8_HYAVF</name>
<organism evidence="1 2">
    <name type="scientific">Hyaloscypha variabilis (strain UAMH 11265 / GT02V1 / F)</name>
    <name type="common">Meliniomyces variabilis</name>
    <dbReference type="NCBI Taxonomy" id="1149755"/>
    <lineage>
        <taxon>Eukaryota</taxon>
        <taxon>Fungi</taxon>
        <taxon>Dikarya</taxon>
        <taxon>Ascomycota</taxon>
        <taxon>Pezizomycotina</taxon>
        <taxon>Leotiomycetes</taxon>
        <taxon>Helotiales</taxon>
        <taxon>Hyaloscyphaceae</taxon>
        <taxon>Hyaloscypha</taxon>
        <taxon>Hyaloscypha variabilis</taxon>
    </lineage>
</organism>
<dbReference type="OrthoDB" id="5339734at2759"/>
<accession>A0A2J6R9B8</accession>
<gene>
    <name evidence="1" type="ORF">L207DRAFT_533280</name>
</gene>
<evidence type="ECO:0000313" key="1">
    <source>
        <dbReference type="EMBL" id="PMD35118.1"/>
    </source>
</evidence>